<feature type="transmembrane region" description="Helical" evidence="8">
    <location>
        <begin position="31"/>
        <end position="47"/>
    </location>
</feature>
<evidence type="ECO:0000256" key="6">
    <source>
        <dbReference type="ARBA" id="ARBA00022989"/>
    </source>
</evidence>
<organism evidence="9 10">
    <name type="scientific">Erysipelothrix larvae</name>
    <dbReference type="NCBI Taxonomy" id="1514105"/>
    <lineage>
        <taxon>Bacteria</taxon>
        <taxon>Bacillati</taxon>
        <taxon>Bacillota</taxon>
        <taxon>Erysipelotrichia</taxon>
        <taxon>Erysipelotrichales</taxon>
        <taxon>Erysipelotrichaceae</taxon>
        <taxon>Erysipelothrix</taxon>
    </lineage>
</organism>
<dbReference type="PANTHER" id="PTHR21716:SF53">
    <property type="entry name" value="PERMEASE PERM-RELATED"/>
    <property type="match status" value="1"/>
</dbReference>
<comment type="similarity">
    <text evidence="2">Belongs to the autoinducer-2 exporter (AI-2E) (TC 2.A.86) family.</text>
</comment>
<evidence type="ECO:0000256" key="2">
    <source>
        <dbReference type="ARBA" id="ARBA00009773"/>
    </source>
</evidence>
<evidence type="ECO:0000256" key="4">
    <source>
        <dbReference type="ARBA" id="ARBA00022475"/>
    </source>
</evidence>
<dbReference type="GO" id="GO:0005886">
    <property type="term" value="C:plasma membrane"/>
    <property type="evidence" value="ECO:0007669"/>
    <property type="project" value="UniProtKB-SubCell"/>
</dbReference>
<feature type="transmembrane region" description="Helical" evidence="8">
    <location>
        <begin position="68"/>
        <end position="90"/>
    </location>
</feature>
<comment type="subcellular location">
    <subcellularLocation>
        <location evidence="1">Cell membrane</location>
        <topology evidence="1">Multi-pass membrane protein</topology>
    </subcellularLocation>
</comment>
<dbReference type="GO" id="GO:0055085">
    <property type="term" value="P:transmembrane transport"/>
    <property type="evidence" value="ECO:0007669"/>
    <property type="project" value="TreeGrafter"/>
</dbReference>
<accession>A0A0X8H2E8</accession>
<dbReference type="Proteomes" id="UP000063781">
    <property type="component" value="Chromosome"/>
</dbReference>
<evidence type="ECO:0000256" key="8">
    <source>
        <dbReference type="SAM" id="Phobius"/>
    </source>
</evidence>
<evidence type="ECO:0000256" key="3">
    <source>
        <dbReference type="ARBA" id="ARBA00022448"/>
    </source>
</evidence>
<dbReference type="STRING" id="1514105.AOC36_02350"/>
<evidence type="ECO:0000256" key="5">
    <source>
        <dbReference type="ARBA" id="ARBA00022692"/>
    </source>
</evidence>
<keyword evidence="4" id="KW-1003">Cell membrane</keyword>
<evidence type="ECO:0008006" key="11">
    <source>
        <dbReference type="Google" id="ProtNLM"/>
    </source>
</evidence>
<keyword evidence="3" id="KW-0813">Transport</keyword>
<evidence type="ECO:0000313" key="10">
    <source>
        <dbReference type="Proteomes" id="UP000063781"/>
    </source>
</evidence>
<evidence type="ECO:0000313" key="9">
    <source>
        <dbReference type="EMBL" id="AMC94619.1"/>
    </source>
</evidence>
<feature type="transmembrane region" description="Helical" evidence="8">
    <location>
        <begin position="217"/>
        <end position="239"/>
    </location>
</feature>
<dbReference type="AlphaFoldDB" id="A0A0X8H2E8"/>
<feature type="transmembrane region" description="Helical" evidence="8">
    <location>
        <begin position="271"/>
        <end position="299"/>
    </location>
</feature>
<sequence length="363" mass="40506">MWGLLGIVVLLFFMYDNPIKAQLGRFMGVVSPFIVGIVIAYLLSRPSDIIESFFRRSNHAFIAKKARVLSVLLLYVGLITGIVMIAQFALPVIVTNIIDFSSHIYDFYLQFMDTLYYQDYPTWLESILTTETIDAIMQALSIESIIRSIGNYAPTLVLTIINLSSGIINLFISLIFSIYMLVYKKNVLGFVKRVAHVFMPEKRLSQVSMYIGKSSAIFYRFIFAQFVDACILGTLATLMLTLFGVQYAILFGVFLGFCNMIPYFGSMIGSILTTIITIFTGGPQLALLTGVGLLILQQIDGNFIGPRIMGDSLNINPMLIIVSITIGGAYFGVVGMFVSVPLSAIIKLFVDDFLDYKERNLKN</sequence>
<dbReference type="PANTHER" id="PTHR21716">
    <property type="entry name" value="TRANSMEMBRANE PROTEIN"/>
    <property type="match status" value="1"/>
</dbReference>
<feature type="transmembrane region" description="Helical" evidence="8">
    <location>
        <begin position="319"/>
        <end position="350"/>
    </location>
</feature>
<dbReference type="KEGG" id="erl:AOC36_02350"/>
<dbReference type="InterPro" id="IPR002549">
    <property type="entry name" value="AI-2E-like"/>
</dbReference>
<keyword evidence="6 8" id="KW-1133">Transmembrane helix</keyword>
<dbReference type="EMBL" id="CP013213">
    <property type="protein sequence ID" value="AMC94619.1"/>
    <property type="molecule type" value="Genomic_DNA"/>
</dbReference>
<evidence type="ECO:0000256" key="1">
    <source>
        <dbReference type="ARBA" id="ARBA00004651"/>
    </source>
</evidence>
<protein>
    <recommendedName>
        <fullName evidence="11">Permease</fullName>
    </recommendedName>
</protein>
<proteinExistence type="inferred from homology"/>
<feature type="transmembrane region" description="Helical" evidence="8">
    <location>
        <begin position="160"/>
        <end position="183"/>
    </location>
</feature>
<keyword evidence="10" id="KW-1185">Reference proteome</keyword>
<evidence type="ECO:0000256" key="7">
    <source>
        <dbReference type="ARBA" id="ARBA00023136"/>
    </source>
</evidence>
<dbReference type="Pfam" id="PF01594">
    <property type="entry name" value="AI-2E_transport"/>
    <property type="match status" value="1"/>
</dbReference>
<name>A0A0X8H2E8_9FIRM</name>
<keyword evidence="5 8" id="KW-0812">Transmembrane</keyword>
<keyword evidence="7 8" id="KW-0472">Membrane</keyword>
<feature type="transmembrane region" description="Helical" evidence="8">
    <location>
        <begin position="245"/>
        <end position="264"/>
    </location>
</feature>
<gene>
    <name evidence="9" type="ORF">AOC36_02350</name>
</gene>
<reference evidence="9 10" key="1">
    <citation type="submission" date="2015-10" db="EMBL/GenBank/DDBJ databases">
        <title>Erysipelothrix larvae sp. LV19 isolated from the larval gut of the rhinoceros beetle, Trypoxylus dichotomus.</title>
        <authorList>
            <person name="Lim S."/>
            <person name="Kim B.-C."/>
        </authorList>
    </citation>
    <scope>NUCLEOTIDE SEQUENCE [LARGE SCALE GENOMIC DNA]</scope>
    <source>
        <strain evidence="9 10">LV19</strain>
    </source>
</reference>